<organism evidence="1 2">
    <name type="scientific">Biostraticola tofi</name>
    <dbReference type="NCBI Taxonomy" id="466109"/>
    <lineage>
        <taxon>Bacteria</taxon>
        <taxon>Pseudomonadati</taxon>
        <taxon>Pseudomonadota</taxon>
        <taxon>Gammaproteobacteria</taxon>
        <taxon>Enterobacterales</taxon>
        <taxon>Bruguierivoracaceae</taxon>
        <taxon>Biostraticola</taxon>
    </lineage>
</organism>
<sequence>MDRVFVYGGLYDSRHRHDNGVMQGKQALLTVSAGASEQACAHNGRKCPLTVMKISIMICG</sequence>
<proteinExistence type="predicted"/>
<evidence type="ECO:0000313" key="2">
    <source>
        <dbReference type="Proteomes" id="UP000295719"/>
    </source>
</evidence>
<protein>
    <submittedName>
        <fullName evidence="1">Flavodoxin-like protein</fullName>
    </submittedName>
</protein>
<gene>
    <name evidence="1" type="ORF">EDC52_10573</name>
</gene>
<evidence type="ECO:0000313" key="1">
    <source>
        <dbReference type="EMBL" id="TCV95471.1"/>
    </source>
</evidence>
<dbReference type="Gene3D" id="3.40.50.360">
    <property type="match status" value="1"/>
</dbReference>
<name>A0A4R3YSK7_9GAMM</name>
<dbReference type="SUPFAM" id="SSF52218">
    <property type="entry name" value="Flavoproteins"/>
    <property type="match status" value="1"/>
</dbReference>
<keyword evidence="2" id="KW-1185">Reference proteome</keyword>
<dbReference type="InterPro" id="IPR029039">
    <property type="entry name" value="Flavoprotein-like_sf"/>
</dbReference>
<reference evidence="1 2" key="1">
    <citation type="submission" date="2019-03" db="EMBL/GenBank/DDBJ databases">
        <title>Genomic Encyclopedia of Type Strains, Phase IV (KMG-IV): sequencing the most valuable type-strain genomes for metagenomic binning, comparative biology and taxonomic classification.</title>
        <authorList>
            <person name="Goeker M."/>
        </authorList>
    </citation>
    <scope>NUCLEOTIDE SEQUENCE [LARGE SCALE GENOMIC DNA]</scope>
    <source>
        <strain evidence="1 2">DSM 19580</strain>
    </source>
</reference>
<comment type="caution">
    <text evidence="1">The sequence shown here is derived from an EMBL/GenBank/DDBJ whole genome shotgun (WGS) entry which is preliminary data.</text>
</comment>
<dbReference type="AlphaFoldDB" id="A0A4R3YSK7"/>
<dbReference type="Proteomes" id="UP000295719">
    <property type="component" value="Unassembled WGS sequence"/>
</dbReference>
<dbReference type="EMBL" id="SMCR01000005">
    <property type="protein sequence ID" value="TCV95471.1"/>
    <property type="molecule type" value="Genomic_DNA"/>
</dbReference>
<accession>A0A4R3YSK7</accession>